<evidence type="ECO:0000313" key="13">
    <source>
        <dbReference type="Proteomes" id="UP000243052"/>
    </source>
</evidence>
<dbReference type="InterPro" id="IPR008271">
    <property type="entry name" value="Ser/Thr_kinase_AS"/>
</dbReference>
<keyword evidence="2 10" id="KW-0723">Serine/threonine-protein kinase</keyword>
<dbReference type="GO" id="GO:0007165">
    <property type="term" value="P:signal transduction"/>
    <property type="evidence" value="ECO:0007669"/>
    <property type="project" value="TreeGrafter"/>
</dbReference>
<comment type="similarity">
    <text evidence="10">Belongs to the protein kinase superfamily.</text>
</comment>
<feature type="domain" description="Protein kinase" evidence="11">
    <location>
        <begin position="10"/>
        <end position="324"/>
    </location>
</feature>
<dbReference type="Proteomes" id="UP000243052">
    <property type="component" value="Chromosome iv"/>
</dbReference>
<evidence type="ECO:0000256" key="8">
    <source>
        <dbReference type="ARBA" id="ARBA00048679"/>
    </source>
</evidence>
<comment type="catalytic activity">
    <reaction evidence="8">
        <text>L-seryl-[protein] + ATP = O-phospho-L-seryl-[protein] + ADP + H(+)</text>
        <dbReference type="Rhea" id="RHEA:17989"/>
        <dbReference type="Rhea" id="RHEA-COMP:9863"/>
        <dbReference type="Rhea" id="RHEA-COMP:11604"/>
        <dbReference type="ChEBI" id="CHEBI:15378"/>
        <dbReference type="ChEBI" id="CHEBI:29999"/>
        <dbReference type="ChEBI" id="CHEBI:30616"/>
        <dbReference type="ChEBI" id="CHEBI:83421"/>
        <dbReference type="ChEBI" id="CHEBI:456216"/>
        <dbReference type="EC" id="2.7.11.1"/>
    </reaction>
</comment>
<feature type="binding site" evidence="9">
    <location>
        <position position="43"/>
    </location>
    <ligand>
        <name>ATP</name>
        <dbReference type="ChEBI" id="CHEBI:30616"/>
    </ligand>
</feature>
<evidence type="ECO:0000256" key="2">
    <source>
        <dbReference type="ARBA" id="ARBA00022527"/>
    </source>
</evidence>
<dbReference type="SUPFAM" id="SSF56112">
    <property type="entry name" value="Protein kinase-like (PK-like)"/>
    <property type="match status" value="1"/>
</dbReference>
<sequence length="441" mass="49939">MLANVQINNFKITGQVGSGSYGLVFHAVDMITDGEFAIKAVMKQSGEQDRALNSTSRGDVKRSAILQTQLYHFFKSFQNKVYLPSIDMDSIRRLSKKELAHAPHYQELAMHLTVNSHSNIVTIHQILESSLATFIVMDYYPNDMFTSIVNARHFAGNGLLIKKVFLQLCSALLHCHRNGVYHCDIKPENILFDANDNVYICDFGLSTTSAELPGNVCVGSSYYMAPERMTNNGAEYSPTESGDIWSLGIILINLVCIRNPWMKADRTRDSTFRYFVQDPRILLQILPLSEDLFSIVCSVLHLDPLRRISLPALMESIANCESFTTEGPLAHVDCLSVEQYTRFLEGDLGYKVRYAVNNYYMEDDYEDREQDLSYYTYDGDIEVDIFADEDDIGNENNSQCFYGSTTPESSLAGWYSRQKLPATFAARLQLINYSTSYTTCL</sequence>
<name>A0A109UYZ4_9SACH</name>
<dbReference type="Gene3D" id="1.10.510.10">
    <property type="entry name" value="Transferase(Phosphotransferase) domain 1"/>
    <property type="match status" value="1"/>
</dbReference>
<evidence type="ECO:0000256" key="5">
    <source>
        <dbReference type="ARBA" id="ARBA00022777"/>
    </source>
</evidence>
<dbReference type="GeneID" id="28723845"/>
<dbReference type="PROSITE" id="PS50011">
    <property type="entry name" value="PROTEIN_KINASE_DOM"/>
    <property type="match status" value="1"/>
</dbReference>
<protein>
    <recommendedName>
        <fullName evidence="1">non-specific serine/threonine protein kinase</fullName>
        <ecNumber evidence="1">2.7.11.1</ecNumber>
    </recommendedName>
</protein>
<evidence type="ECO:0000313" key="12">
    <source>
        <dbReference type="EMBL" id="AMD20593.1"/>
    </source>
</evidence>
<dbReference type="GO" id="GO:0004674">
    <property type="term" value="F:protein serine/threonine kinase activity"/>
    <property type="evidence" value="ECO:0007669"/>
    <property type="project" value="UniProtKB-KW"/>
</dbReference>
<evidence type="ECO:0000256" key="10">
    <source>
        <dbReference type="RuleBase" id="RU000304"/>
    </source>
</evidence>
<evidence type="ECO:0000256" key="6">
    <source>
        <dbReference type="ARBA" id="ARBA00022840"/>
    </source>
</evidence>
<dbReference type="PANTHER" id="PTHR43895">
    <property type="entry name" value="CALCIUM/CALMODULIN-DEPENDENT PROTEIN KINASE KINASE-RELATED"/>
    <property type="match status" value="1"/>
</dbReference>
<comment type="catalytic activity">
    <reaction evidence="7">
        <text>L-threonyl-[protein] + ATP = O-phospho-L-threonyl-[protein] + ADP + H(+)</text>
        <dbReference type="Rhea" id="RHEA:46608"/>
        <dbReference type="Rhea" id="RHEA-COMP:11060"/>
        <dbReference type="Rhea" id="RHEA-COMP:11605"/>
        <dbReference type="ChEBI" id="CHEBI:15378"/>
        <dbReference type="ChEBI" id="CHEBI:30013"/>
        <dbReference type="ChEBI" id="CHEBI:30616"/>
        <dbReference type="ChEBI" id="CHEBI:61977"/>
        <dbReference type="ChEBI" id="CHEBI:456216"/>
        <dbReference type="EC" id="2.7.11.1"/>
    </reaction>
</comment>
<keyword evidence="6 9" id="KW-0067">ATP-binding</keyword>
<evidence type="ECO:0000256" key="9">
    <source>
        <dbReference type="PROSITE-ProRule" id="PRU10141"/>
    </source>
</evidence>
<evidence type="ECO:0000259" key="11">
    <source>
        <dbReference type="PROSITE" id="PS50011"/>
    </source>
</evidence>
<dbReference type="PROSITE" id="PS00107">
    <property type="entry name" value="PROTEIN_KINASE_ATP"/>
    <property type="match status" value="1"/>
</dbReference>
<dbReference type="RefSeq" id="XP_017987589.1">
    <property type="nucleotide sequence ID" value="XM_018131833.1"/>
</dbReference>
<dbReference type="Pfam" id="PF00069">
    <property type="entry name" value="Pkinase"/>
    <property type="match status" value="1"/>
</dbReference>
<dbReference type="EMBL" id="CP014244">
    <property type="protein sequence ID" value="AMD20593.1"/>
    <property type="molecule type" value="Genomic_DNA"/>
</dbReference>
<keyword evidence="3" id="KW-0808">Transferase</keyword>
<dbReference type="InterPro" id="IPR000719">
    <property type="entry name" value="Prot_kinase_dom"/>
</dbReference>
<evidence type="ECO:0000256" key="7">
    <source>
        <dbReference type="ARBA" id="ARBA00047899"/>
    </source>
</evidence>
<dbReference type="GO" id="GO:0005524">
    <property type="term" value="F:ATP binding"/>
    <property type="evidence" value="ECO:0007669"/>
    <property type="project" value="UniProtKB-UniRule"/>
</dbReference>
<dbReference type="OrthoDB" id="541276at2759"/>
<reference evidence="12 13" key="1">
    <citation type="submission" date="2016-01" db="EMBL/GenBank/DDBJ databases">
        <title>Genome sequence of the yeast Holleya sinecauda.</title>
        <authorList>
            <person name="Dietrich F.S."/>
        </authorList>
    </citation>
    <scope>NUCLEOTIDE SEQUENCE [LARGE SCALE GENOMIC DNA]</scope>
    <source>
        <strain evidence="12 13">ATCC 58844</strain>
    </source>
</reference>
<keyword evidence="13" id="KW-1185">Reference proteome</keyword>
<dbReference type="EC" id="2.7.11.1" evidence="1"/>
<dbReference type="InterPro" id="IPR017441">
    <property type="entry name" value="Protein_kinase_ATP_BS"/>
</dbReference>
<evidence type="ECO:0000256" key="3">
    <source>
        <dbReference type="ARBA" id="ARBA00022679"/>
    </source>
</evidence>
<keyword evidence="5" id="KW-0418">Kinase</keyword>
<dbReference type="STRING" id="45286.A0A109UYZ4"/>
<dbReference type="Gene3D" id="3.30.200.20">
    <property type="entry name" value="Phosphorylase Kinase, domain 1"/>
    <property type="match status" value="1"/>
</dbReference>
<evidence type="ECO:0000256" key="4">
    <source>
        <dbReference type="ARBA" id="ARBA00022741"/>
    </source>
</evidence>
<dbReference type="PANTHER" id="PTHR43895:SF32">
    <property type="entry name" value="SERINE_THREONINE-PROTEIN KINASE CHK1"/>
    <property type="match status" value="1"/>
</dbReference>
<dbReference type="PROSITE" id="PS00108">
    <property type="entry name" value="PROTEIN_KINASE_ST"/>
    <property type="match status" value="1"/>
</dbReference>
<dbReference type="AlphaFoldDB" id="A0A109UYZ4"/>
<keyword evidence="4 9" id="KW-0547">Nucleotide-binding</keyword>
<organism evidence="12 13">
    <name type="scientific">Eremothecium sinecaudum</name>
    <dbReference type="NCBI Taxonomy" id="45286"/>
    <lineage>
        <taxon>Eukaryota</taxon>
        <taxon>Fungi</taxon>
        <taxon>Dikarya</taxon>
        <taxon>Ascomycota</taxon>
        <taxon>Saccharomycotina</taxon>
        <taxon>Saccharomycetes</taxon>
        <taxon>Saccharomycetales</taxon>
        <taxon>Saccharomycetaceae</taxon>
        <taxon>Eremothecium</taxon>
    </lineage>
</organism>
<proteinExistence type="inferred from homology"/>
<evidence type="ECO:0000256" key="1">
    <source>
        <dbReference type="ARBA" id="ARBA00012513"/>
    </source>
</evidence>
<dbReference type="InterPro" id="IPR011009">
    <property type="entry name" value="Kinase-like_dom_sf"/>
</dbReference>
<accession>A0A109UYZ4</accession>
<gene>
    <name evidence="12" type="ORF">AW171_hschr42492</name>
</gene>
<dbReference type="SMART" id="SM00220">
    <property type="entry name" value="S_TKc"/>
    <property type="match status" value="1"/>
</dbReference>